<dbReference type="PROSITE" id="PS51006">
    <property type="entry name" value="PABS_2"/>
    <property type="match status" value="1"/>
</dbReference>
<dbReference type="OrthoDB" id="9793120at2"/>
<dbReference type="InterPro" id="IPR001045">
    <property type="entry name" value="Spermi_synthase"/>
</dbReference>
<feature type="binding site" evidence="4">
    <location>
        <begin position="353"/>
        <end position="354"/>
    </location>
    <ligand>
        <name>S-methyl-5'-thioadenosine</name>
        <dbReference type="ChEBI" id="CHEBI:17509"/>
    </ligand>
</feature>
<dbReference type="NCBIfam" id="NF002956">
    <property type="entry name" value="PRK03612.1"/>
    <property type="match status" value="1"/>
</dbReference>
<reference evidence="7 8" key="2">
    <citation type="submission" date="2016-08" db="EMBL/GenBank/DDBJ databases">
        <title>Orenia metallireducens sp. nov. strain Z6, a Novel Metal-reducing Firmicute from the Deep Subsurface.</title>
        <authorList>
            <person name="Maxim B.I."/>
            <person name="Kenneth K."/>
            <person name="Flynn T.M."/>
            <person name="Oloughlin E.J."/>
            <person name="Locke R.A."/>
            <person name="Weber J.R."/>
            <person name="Egan S.M."/>
            <person name="Mackie R.I."/>
            <person name="Cann I.K."/>
        </authorList>
    </citation>
    <scope>NUCLEOTIDE SEQUENCE [LARGE SCALE GENOMIC DNA]</scope>
    <source>
        <strain evidence="7 8">Z6</strain>
    </source>
</reference>
<comment type="similarity">
    <text evidence="1 4">Belongs to the spermidine/spermine synthase family.</text>
</comment>
<dbReference type="InterPro" id="IPR036259">
    <property type="entry name" value="MFS_trans_sf"/>
</dbReference>
<dbReference type="FunFam" id="3.40.50.150:FF:000088">
    <property type="entry name" value="Polyamine aminopropyltransferase"/>
    <property type="match status" value="1"/>
</dbReference>
<comment type="function">
    <text evidence="4">Catalyzes the irreversible transfer of a propylamine group from the amino donor S-adenosylmethioninamine (decarboxy-AdoMet) to putrescine (1,4-diaminobutane) to yield spermidine.</text>
</comment>
<dbReference type="CDD" id="cd02440">
    <property type="entry name" value="AdoMet_MTases"/>
    <property type="match status" value="1"/>
</dbReference>
<dbReference type="SUPFAM" id="SSF53335">
    <property type="entry name" value="S-adenosyl-L-methionine-dependent methyltransferases"/>
    <property type="match status" value="1"/>
</dbReference>
<feature type="transmembrane region" description="Helical" evidence="4">
    <location>
        <begin position="202"/>
        <end position="220"/>
    </location>
</feature>
<comment type="caution">
    <text evidence="7">The sequence shown here is derived from an EMBL/GenBank/DDBJ whole genome shotgun (WGS) entry which is preliminary data.</text>
</comment>
<feature type="domain" description="PABS" evidence="6">
    <location>
        <begin position="219"/>
        <end position="450"/>
    </location>
</feature>
<dbReference type="AlphaFoldDB" id="A0A1C0AAR2"/>
<proteinExistence type="inferred from homology"/>
<evidence type="ECO:0000256" key="4">
    <source>
        <dbReference type="HAMAP-Rule" id="MF_00198"/>
    </source>
</evidence>
<evidence type="ECO:0000259" key="6">
    <source>
        <dbReference type="PROSITE" id="PS51006"/>
    </source>
</evidence>
<dbReference type="Proteomes" id="UP000093514">
    <property type="component" value="Unassembled WGS sequence"/>
</dbReference>
<accession>A0A1C0AAR2</accession>
<feature type="binding site" evidence="4">
    <location>
        <position position="319"/>
    </location>
    <ligand>
        <name>S-methyl-5'-thioadenosine</name>
        <dbReference type="ChEBI" id="CHEBI:17509"/>
    </ligand>
</feature>
<dbReference type="Pfam" id="PF01564">
    <property type="entry name" value="Spermine_synth"/>
    <property type="match status" value="1"/>
</dbReference>
<dbReference type="GO" id="GO:0008295">
    <property type="term" value="P:spermidine biosynthetic process"/>
    <property type="evidence" value="ECO:0007669"/>
    <property type="project" value="UniProtKB-UniRule"/>
</dbReference>
<feature type="binding site" evidence="4">
    <location>
        <position position="275"/>
    </location>
    <ligand>
        <name>spermidine</name>
        <dbReference type="ChEBI" id="CHEBI:57834"/>
    </ligand>
</feature>
<dbReference type="GO" id="GO:0004766">
    <property type="term" value="F:spermidine synthase activity"/>
    <property type="evidence" value="ECO:0007669"/>
    <property type="project" value="UniProtKB-UniRule"/>
</dbReference>
<comment type="subcellular location">
    <subcellularLocation>
        <location evidence="4">Cell membrane</location>
        <topology evidence="4">Multi-pass membrane protein</topology>
    </subcellularLocation>
</comment>
<keyword evidence="8" id="KW-1185">Reference proteome</keyword>
<comment type="subunit">
    <text evidence="4">Homodimer or homotetramer.</text>
</comment>
<dbReference type="InterPro" id="IPR030373">
    <property type="entry name" value="PABS_CS"/>
</dbReference>
<feature type="transmembrane region" description="Helical" evidence="4">
    <location>
        <begin position="46"/>
        <end position="66"/>
    </location>
</feature>
<keyword evidence="4" id="KW-1003">Cell membrane</keyword>
<comment type="caution">
    <text evidence="4">Lacks conserved residue(s) required for the propagation of feature annotation.</text>
</comment>
<evidence type="ECO:0000256" key="3">
    <source>
        <dbReference type="ARBA" id="ARBA00023115"/>
    </source>
</evidence>
<feature type="transmembrane region" description="Helical" evidence="4">
    <location>
        <begin position="12"/>
        <end position="34"/>
    </location>
</feature>
<feature type="active site" description="Proton acceptor" evidence="4 5">
    <location>
        <position position="371"/>
    </location>
</feature>
<feature type="transmembrane region" description="Helical" evidence="4">
    <location>
        <begin position="106"/>
        <end position="128"/>
    </location>
</feature>
<dbReference type="EMBL" id="LWDV01000008">
    <property type="protein sequence ID" value="OCL27353.1"/>
    <property type="molecule type" value="Genomic_DNA"/>
</dbReference>
<dbReference type="Gene3D" id="3.40.50.150">
    <property type="entry name" value="Vaccinia Virus protein VP39"/>
    <property type="match status" value="1"/>
</dbReference>
<evidence type="ECO:0000256" key="2">
    <source>
        <dbReference type="ARBA" id="ARBA00022679"/>
    </source>
</evidence>
<dbReference type="GO" id="GO:0005886">
    <property type="term" value="C:plasma membrane"/>
    <property type="evidence" value="ECO:0007669"/>
    <property type="project" value="UniProtKB-SubCell"/>
</dbReference>
<dbReference type="RefSeq" id="WP_068717147.1">
    <property type="nucleotide sequence ID" value="NZ_LWDV01000008.1"/>
</dbReference>
<dbReference type="HAMAP" id="MF_00198">
    <property type="entry name" value="Spermidine_synth"/>
    <property type="match status" value="1"/>
</dbReference>
<dbReference type="SUPFAM" id="SSF103473">
    <property type="entry name" value="MFS general substrate transporter"/>
    <property type="match status" value="1"/>
</dbReference>
<feature type="transmembrane region" description="Helical" evidence="4">
    <location>
        <begin position="170"/>
        <end position="190"/>
    </location>
</feature>
<protein>
    <recommendedName>
        <fullName evidence="4">Polyamine aminopropyltransferase</fullName>
    </recommendedName>
    <alternativeName>
        <fullName evidence="4">Putrescine aminopropyltransferase</fullName>
        <shortName evidence="4">PAPT</shortName>
    </alternativeName>
    <alternativeName>
        <fullName evidence="4">Spermidine synthase</fullName>
        <shortName evidence="4">SPDS</shortName>
        <shortName evidence="4">SPDSY</shortName>
        <ecNumber evidence="4">2.5.1.16</ecNumber>
    </alternativeName>
</protein>
<evidence type="ECO:0000256" key="5">
    <source>
        <dbReference type="PROSITE-ProRule" id="PRU00354"/>
    </source>
</evidence>
<keyword evidence="4" id="KW-0745">Spermidine biosynthesis</keyword>
<sequence length="511" mass="58295">MAREKNLEDIKIIAPLMFCAFFVSISGITYQLIIGGISSYLLGNSVYQFSITIGLFMTALGIGSLLSKYVEEGLMSKFMLVETLLGLVGGISGVLLFYSYAISELYIVIMFLLIITIGSLTGLELPLLTRIIEEYEDLKITLANVLSADYIGGLIGSLLFPIILLPNFGFIKTSYIMGILNLVVAGIVYFKYRNRMKLDKFIGVFLVLILISLTVGIITVKGTEEYIEQKLYQDKVVYSKQSKYQKIVITKNKDDVRLFLNGNIQFSSRDEYRYHEPLVHPAMSLVNRRSRILILGGGDGLVVRELLKYPEVEEIDLVDLDKSMTDLGQNSKYLLKFNQGSLADKRVKIYNQDAYQYLEESAKSYNLVIVDLPDPNDESLNKLYTVNFYQMIYDHLKNQGVVVVQSTSPYFASRAFWMIHHTINKAGFYTRPYHAYLASFGDWGFNLGTKGFEFEVKDLKVEVDTRFLTTEMLPSLFYFGDDIFKIKKEVGVNTLTRPSLIREYNRAWEDY</sequence>
<dbReference type="GO" id="GO:0010487">
    <property type="term" value="F:thermospermine synthase activity"/>
    <property type="evidence" value="ECO:0007669"/>
    <property type="project" value="UniProtKB-ARBA"/>
</dbReference>
<keyword evidence="2 4" id="KW-0808">Transferase</keyword>
<feature type="binding site" evidence="4">
    <location>
        <position position="299"/>
    </location>
    <ligand>
        <name>spermidine</name>
        <dbReference type="ChEBI" id="CHEBI:57834"/>
    </ligand>
</feature>
<evidence type="ECO:0000313" key="7">
    <source>
        <dbReference type="EMBL" id="OCL27353.1"/>
    </source>
</evidence>
<feature type="transmembrane region" description="Helical" evidence="4">
    <location>
        <begin position="140"/>
        <end position="164"/>
    </location>
</feature>
<keyword evidence="4" id="KW-0812">Transmembrane</keyword>
<organism evidence="7 8">
    <name type="scientific">Orenia metallireducens</name>
    <dbReference type="NCBI Taxonomy" id="1413210"/>
    <lineage>
        <taxon>Bacteria</taxon>
        <taxon>Bacillati</taxon>
        <taxon>Bacillota</taxon>
        <taxon>Clostridia</taxon>
        <taxon>Halanaerobiales</taxon>
        <taxon>Halobacteroidaceae</taxon>
        <taxon>Orenia</taxon>
    </lineage>
</organism>
<dbReference type="UniPathway" id="UPA00248">
    <property type="reaction ID" value="UER00314"/>
</dbReference>
<comment type="pathway">
    <text evidence="4">Amine and polyamine biosynthesis; spermidine biosynthesis; spermidine from putrescine: step 1/1.</text>
</comment>
<feature type="binding site" evidence="4">
    <location>
        <position position="245"/>
    </location>
    <ligand>
        <name>S-methyl-5'-thioadenosine</name>
        <dbReference type="ChEBI" id="CHEBI:17509"/>
    </ligand>
</feature>
<dbReference type="PANTHER" id="PTHR43317">
    <property type="entry name" value="THERMOSPERMINE SYNTHASE ACAULIS5"/>
    <property type="match status" value="1"/>
</dbReference>
<keyword evidence="4" id="KW-0472">Membrane</keyword>
<evidence type="ECO:0000313" key="8">
    <source>
        <dbReference type="Proteomes" id="UP000093514"/>
    </source>
</evidence>
<dbReference type="PANTHER" id="PTHR43317:SF1">
    <property type="entry name" value="THERMOSPERMINE SYNTHASE ACAULIS5"/>
    <property type="match status" value="1"/>
</dbReference>
<keyword evidence="4" id="KW-1133">Transmembrane helix</keyword>
<keyword evidence="3 4" id="KW-0620">Polyamine biosynthesis</keyword>
<comment type="catalytic activity">
    <reaction evidence="4">
        <text>S-adenosyl 3-(methylsulfanyl)propylamine + putrescine = S-methyl-5'-thioadenosine + spermidine + H(+)</text>
        <dbReference type="Rhea" id="RHEA:12721"/>
        <dbReference type="ChEBI" id="CHEBI:15378"/>
        <dbReference type="ChEBI" id="CHEBI:17509"/>
        <dbReference type="ChEBI" id="CHEBI:57443"/>
        <dbReference type="ChEBI" id="CHEBI:57834"/>
        <dbReference type="ChEBI" id="CHEBI:326268"/>
        <dbReference type="EC" id="2.5.1.16"/>
    </reaction>
</comment>
<evidence type="ECO:0000256" key="1">
    <source>
        <dbReference type="ARBA" id="ARBA00007867"/>
    </source>
</evidence>
<dbReference type="InterPro" id="IPR029063">
    <property type="entry name" value="SAM-dependent_MTases_sf"/>
</dbReference>
<name>A0A1C0AAR2_9FIRM</name>
<feature type="transmembrane region" description="Helical" evidence="4">
    <location>
        <begin position="78"/>
        <end position="100"/>
    </location>
</feature>
<reference evidence="8" key="1">
    <citation type="submission" date="2016-07" db="EMBL/GenBank/DDBJ databases">
        <authorList>
            <person name="Florea S."/>
            <person name="Webb J.S."/>
            <person name="Jaromczyk J."/>
            <person name="Schardl C.L."/>
        </authorList>
    </citation>
    <scope>NUCLEOTIDE SEQUENCE [LARGE SCALE GENOMIC DNA]</scope>
    <source>
        <strain evidence="8">Z6</strain>
    </source>
</reference>
<dbReference type="InterPro" id="IPR030374">
    <property type="entry name" value="PABS"/>
</dbReference>
<dbReference type="EC" id="2.5.1.16" evidence="4"/>
<dbReference type="PROSITE" id="PS01330">
    <property type="entry name" value="PABS_1"/>
    <property type="match status" value="1"/>
</dbReference>
<gene>
    <name evidence="4" type="primary">speE</name>
    <name evidence="7" type="ORF">U472_07795</name>
</gene>